<feature type="compositionally biased region" description="Polar residues" evidence="1">
    <location>
        <begin position="1"/>
        <end position="15"/>
    </location>
</feature>
<evidence type="ECO:0000313" key="2">
    <source>
        <dbReference type="EMBL" id="CAF1624726.1"/>
    </source>
</evidence>
<accession>A0A8S2G421</accession>
<dbReference type="Proteomes" id="UP000681722">
    <property type="component" value="Unassembled WGS sequence"/>
</dbReference>
<feature type="region of interest" description="Disordered" evidence="1">
    <location>
        <begin position="1"/>
        <end position="94"/>
    </location>
</feature>
<name>A0A8S2G421_9BILA</name>
<evidence type="ECO:0000313" key="3">
    <source>
        <dbReference type="EMBL" id="CAF4446758.1"/>
    </source>
</evidence>
<evidence type="ECO:0000313" key="4">
    <source>
        <dbReference type="EMBL" id="CAF4565632.1"/>
    </source>
</evidence>
<dbReference type="EMBL" id="CAJOBA010082150">
    <property type="protein sequence ID" value="CAF4446758.1"/>
    <property type="molecule type" value="Genomic_DNA"/>
</dbReference>
<feature type="compositionally biased region" description="Basic and acidic residues" evidence="1">
    <location>
        <begin position="16"/>
        <end position="84"/>
    </location>
</feature>
<organism evidence="2 5">
    <name type="scientific">Didymodactylos carnosus</name>
    <dbReference type="NCBI Taxonomy" id="1234261"/>
    <lineage>
        <taxon>Eukaryota</taxon>
        <taxon>Metazoa</taxon>
        <taxon>Spiralia</taxon>
        <taxon>Gnathifera</taxon>
        <taxon>Rotifera</taxon>
        <taxon>Eurotatoria</taxon>
        <taxon>Bdelloidea</taxon>
        <taxon>Philodinida</taxon>
        <taxon>Philodinidae</taxon>
        <taxon>Didymodactylos</taxon>
    </lineage>
</organism>
<evidence type="ECO:0000313" key="5">
    <source>
        <dbReference type="Proteomes" id="UP000677228"/>
    </source>
</evidence>
<reference evidence="2" key="1">
    <citation type="submission" date="2021-02" db="EMBL/GenBank/DDBJ databases">
        <authorList>
            <person name="Nowell W R."/>
        </authorList>
    </citation>
    <scope>NUCLEOTIDE SEQUENCE</scope>
</reference>
<dbReference type="EMBL" id="CAJOBC010119045">
    <property type="protein sequence ID" value="CAF4565632.1"/>
    <property type="molecule type" value="Genomic_DNA"/>
</dbReference>
<dbReference type="EMBL" id="CAJNOK010057017">
    <property type="protein sequence ID" value="CAF1624726.1"/>
    <property type="molecule type" value="Genomic_DNA"/>
</dbReference>
<comment type="caution">
    <text evidence="2">The sequence shown here is derived from an EMBL/GenBank/DDBJ whole genome shotgun (WGS) entry which is preliminary data.</text>
</comment>
<dbReference type="Proteomes" id="UP000682733">
    <property type="component" value="Unassembled WGS sequence"/>
</dbReference>
<feature type="non-terminal residue" evidence="2">
    <location>
        <position position="1"/>
    </location>
</feature>
<protein>
    <submittedName>
        <fullName evidence="2">Uncharacterized protein</fullName>
    </submittedName>
</protein>
<gene>
    <name evidence="2" type="ORF">OVA965_LOCUS43394</name>
    <name evidence="4" type="ORF">SRO942_LOCUS47562</name>
    <name evidence="3" type="ORF">TMI583_LOCUS45633</name>
</gene>
<dbReference type="AlphaFoldDB" id="A0A8S2G421"/>
<proteinExistence type="predicted"/>
<evidence type="ECO:0000256" key="1">
    <source>
        <dbReference type="SAM" id="MobiDB-lite"/>
    </source>
</evidence>
<sequence length="94" mass="11610">QQTTSDIQTLAWNQSRQDKYRERMRLSRENEDDTQKTKRTEQNRKHMDISFQNEDHDQYEKPTQEDRERKRVSRAQETELEQRMRILNIQQPAC</sequence>
<dbReference type="Proteomes" id="UP000677228">
    <property type="component" value="Unassembled WGS sequence"/>
</dbReference>